<dbReference type="EMBL" id="MFSP01000053">
    <property type="protein sequence ID" value="OGI67637.1"/>
    <property type="molecule type" value="Genomic_DNA"/>
</dbReference>
<evidence type="ECO:0008006" key="3">
    <source>
        <dbReference type="Google" id="ProtNLM"/>
    </source>
</evidence>
<protein>
    <recommendedName>
        <fullName evidence="3">DUF2867 domain-containing protein</fullName>
    </recommendedName>
</protein>
<name>A0A1F6VDA0_9PROT</name>
<proteinExistence type="predicted"/>
<evidence type="ECO:0000313" key="1">
    <source>
        <dbReference type="EMBL" id="OGI67637.1"/>
    </source>
</evidence>
<comment type="caution">
    <text evidence="1">The sequence shown here is derived from an EMBL/GenBank/DDBJ whole genome shotgun (WGS) entry which is preliminary data.</text>
</comment>
<reference evidence="1 2" key="1">
    <citation type="journal article" date="2016" name="Nat. Commun.">
        <title>Thousands of microbial genomes shed light on interconnected biogeochemical processes in an aquifer system.</title>
        <authorList>
            <person name="Anantharaman K."/>
            <person name="Brown C.T."/>
            <person name="Hug L.A."/>
            <person name="Sharon I."/>
            <person name="Castelle C.J."/>
            <person name="Probst A.J."/>
            <person name="Thomas B.C."/>
            <person name="Singh A."/>
            <person name="Wilkins M.J."/>
            <person name="Karaoz U."/>
            <person name="Brodie E.L."/>
            <person name="Williams K.H."/>
            <person name="Hubbard S.S."/>
            <person name="Banfield J.F."/>
        </authorList>
    </citation>
    <scope>NUCLEOTIDE SEQUENCE [LARGE SCALE GENOMIC DNA]</scope>
</reference>
<evidence type="ECO:0000313" key="2">
    <source>
        <dbReference type="Proteomes" id="UP000179076"/>
    </source>
</evidence>
<gene>
    <name evidence="1" type="ORF">A2W18_08270</name>
</gene>
<dbReference type="Pfam" id="PF11066">
    <property type="entry name" value="DUF2867"/>
    <property type="match status" value="1"/>
</dbReference>
<dbReference type="InterPro" id="IPR021295">
    <property type="entry name" value="DUF2867"/>
</dbReference>
<accession>A0A1F6VDA0</accession>
<sequence>MPASCAFSRDLDKYYYWDSFEVRLSRPELSMQEIYLGIFAHLPRLLKWLLIIRTKIVSVFGIGGPTAAQLNSIEIKKKYEVGERIARFTLFSQNDNEIITGGDDKHLDFRVSVLKISEGGTNKVVLTTVVDVHNLFGKVYLFLILPFHRFGVRTIMSNAVAAKRI</sequence>
<dbReference type="AlphaFoldDB" id="A0A1F6VDA0"/>
<dbReference type="Proteomes" id="UP000179076">
    <property type="component" value="Unassembled WGS sequence"/>
</dbReference>
<organism evidence="1 2">
    <name type="scientific">Candidatus Muproteobacteria bacterium RBG_16_60_9</name>
    <dbReference type="NCBI Taxonomy" id="1817755"/>
    <lineage>
        <taxon>Bacteria</taxon>
        <taxon>Pseudomonadati</taxon>
        <taxon>Pseudomonadota</taxon>
        <taxon>Candidatus Muproteobacteria</taxon>
    </lineage>
</organism>